<feature type="transmembrane region" description="Helical" evidence="6">
    <location>
        <begin position="154"/>
        <end position="177"/>
    </location>
</feature>
<keyword evidence="3 6" id="KW-0812">Transmembrane</keyword>
<keyword evidence="8" id="KW-1185">Reference proteome</keyword>
<dbReference type="PANTHER" id="PTHR12608:SF1">
    <property type="entry name" value="TRANSMEMBRANE PROTEIN 165"/>
    <property type="match status" value="1"/>
</dbReference>
<evidence type="ECO:0000256" key="4">
    <source>
        <dbReference type="ARBA" id="ARBA00022989"/>
    </source>
</evidence>
<dbReference type="InterPro" id="IPR001727">
    <property type="entry name" value="GDT1-like"/>
</dbReference>
<keyword evidence="4 6" id="KW-1133">Transmembrane helix</keyword>
<gene>
    <name evidence="7" type="ORF">GCM10023322_01200</name>
</gene>
<evidence type="ECO:0000256" key="3">
    <source>
        <dbReference type="ARBA" id="ARBA00022692"/>
    </source>
</evidence>
<evidence type="ECO:0000256" key="6">
    <source>
        <dbReference type="RuleBase" id="RU365102"/>
    </source>
</evidence>
<accession>A0ABP9RH96</accession>
<evidence type="ECO:0000256" key="2">
    <source>
        <dbReference type="ARBA" id="ARBA00009190"/>
    </source>
</evidence>
<reference evidence="8" key="1">
    <citation type="journal article" date="2019" name="Int. J. Syst. Evol. Microbiol.">
        <title>The Global Catalogue of Microorganisms (GCM) 10K type strain sequencing project: providing services to taxonomists for standard genome sequencing and annotation.</title>
        <authorList>
            <consortium name="The Broad Institute Genomics Platform"/>
            <consortium name="The Broad Institute Genome Sequencing Center for Infectious Disease"/>
            <person name="Wu L."/>
            <person name="Ma J."/>
        </authorList>
    </citation>
    <scope>NUCLEOTIDE SEQUENCE [LARGE SCALE GENOMIC DNA]</scope>
    <source>
        <strain evidence="8">JCM 18304</strain>
    </source>
</reference>
<proteinExistence type="inferred from homology"/>
<feature type="transmembrane region" description="Helical" evidence="6">
    <location>
        <begin position="68"/>
        <end position="86"/>
    </location>
</feature>
<feature type="transmembrane region" description="Helical" evidence="6">
    <location>
        <begin position="6"/>
        <end position="31"/>
    </location>
</feature>
<comment type="caution">
    <text evidence="7">The sequence shown here is derived from an EMBL/GenBank/DDBJ whole genome shotgun (WGS) entry which is preliminary data.</text>
</comment>
<feature type="transmembrane region" description="Helical" evidence="6">
    <location>
        <begin position="38"/>
        <end position="62"/>
    </location>
</feature>
<organism evidence="7 8">
    <name type="scientific">Rugosimonospora acidiphila</name>
    <dbReference type="NCBI Taxonomy" id="556531"/>
    <lineage>
        <taxon>Bacteria</taxon>
        <taxon>Bacillati</taxon>
        <taxon>Actinomycetota</taxon>
        <taxon>Actinomycetes</taxon>
        <taxon>Micromonosporales</taxon>
        <taxon>Micromonosporaceae</taxon>
        <taxon>Rugosimonospora</taxon>
    </lineage>
</organism>
<comment type="subcellular location">
    <subcellularLocation>
        <location evidence="1 6">Membrane</location>
        <topology evidence="1 6">Multi-pass membrane protein</topology>
    </subcellularLocation>
</comment>
<evidence type="ECO:0000313" key="8">
    <source>
        <dbReference type="Proteomes" id="UP001501570"/>
    </source>
</evidence>
<protein>
    <recommendedName>
        <fullName evidence="6">GDT1 family protein</fullName>
    </recommendedName>
</protein>
<evidence type="ECO:0000313" key="7">
    <source>
        <dbReference type="EMBL" id="GAA5177170.1"/>
    </source>
</evidence>
<dbReference type="Proteomes" id="UP001501570">
    <property type="component" value="Unassembled WGS sequence"/>
</dbReference>
<evidence type="ECO:0000256" key="5">
    <source>
        <dbReference type="ARBA" id="ARBA00023136"/>
    </source>
</evidence>
<name>A0ABP9RH96_9ACTN</name>
<keyword evidence="5 6" id="KW-0472">Membrane</keyword>
<dbReference type="RefSeq" id="WP_345625051.1">
    <property type="nucleotide sequence ID" value="NZ_BAABJQ010000001.1"/>
</dbReference>
<feature type="transmembrane region" description="Helical" evidence="6">
    <location>
        <begin position="184"/>
        <end position="205"/>
    </location>
</feature>
<comment type="similarity">
    <text evidence="2 6">Belongs to the GDT1 family.</text>
</comment>
<evidence type="ECO:0000256" key="1">
    <source>
        <dbReference type="ARBA" id="ARBA00004141"/>
    </source>
</evidence>
<dbReference type="EMBL" id="BAABJQ010000001">
    <property type="protein sequence ID" value="GAA5177170.1"/>
    <property type="molecule type" value="Genomic_DNA"/>
</dbReference>
<dbReference type="Pfam" id="PF01169">
    <property type="entry name" value="GDT1"/>
    <property type="match status" value="2"/>
</dbReference>
<sequence length="206" mass="21679">MTGYVIAALTAFVLIVPVELPDKTFVATLVLATRYRPWPVWLGVVVAFGVQTAVAVLAGRLITLLPAAPVRLVAAGLFAVGAVLLVRSARRAGMEEQHQEHKFERKLASDQDERRDFLRAAGASFLVLFAAEWGDLSQLLTVGLVARGGHAAAVFVGSWVGLAAVSGTAVVLGRVLLKYVSLAMVQYVGSGICAILAVLTAISALT</sequence>
<dbReference type="PANTHER" id="PTHR12608">
    <property type="entry name" value="TRANSMEMBRANE PROTEIN HTP-1 RELATED"/>
    <property type="match status" value="1"/>
</dbReference>